<dbReference type="EMBL" id="NHRJ02000002">
    <property type="protein sequence ID" value="PZE21693.1"/>
    <property type="molecule type" value="Genomic_DNA"/>
</dbReference>
<name>A0A2W1NSD4_PAEXE</name>
<keyword evidence="4" id="KW-0456">Lyase</keyword>
<dbReference type="InterPro" id="IPR015421">
    <property type="entry name" value="PyrdxlP-dep_Trfase_major"/>
</dbReference>
<comment type="similarity">
    <text evidence="5">Belongs to the class-II pyridoxal-phosphate-dependent aminotransferase family. MalY/PatB cystathionine beta-lyase subfamily.</text>
</comment>
<dbReference type="PANTHER" id="PTHR43525:SF1">
    <property type="entry name" value="PROTEIN MALY"/>
    <property type="match status" value="1"/>
</dbReference>
<dbReference type="RefSeq" id="WP_089198835.1">
    <property type="nucleotide sequence ID" value="NZ_NHRJ02000002.1"/>
</dbReference>
<dbReference type="GO" id="GO:0047804">
    <property type="term" value="F:cysteine-S-conjugate beta-lyase activity"/>
    <property type="evidence" value="ECO:0007669"/>
    <property type="project" value="UniProtKB-EC"/>
</dbReference>
<evidence type="ECO:0000313" key="8">
    <source>
        <dbReference type="Proteomes" id="UP000214746"/>
    </source>
</evidence>
<evidence type="ECO:0000256" key="4">
    <source>
        <dbReference type="ARBA" id="ARBA00023239"/>
    </source>
</evidence>
<dbReference type="InterPro" id="IPR051798">
    <property type="entry name" value="Class-II_PLP-Dep_Aminotrans"/>
</dbReference>
<dbReference type="PANTHER" id="PTHR43525">
    <property type="entry name" value="PROTEIN MALY"/>
    <property type="match status" value="1"/>
</dbReference>
<gene>
    <name evidence="7" type="ORF">CBW46_004540</name>
</gene>
<protein>
    <recommendedName>
        <fullName evidence="2">cysteine-S-conjugate beta-lyase</fullName>
        <ecNumber evidence="2">4.4.1.13</ecNumber>
    </recommendedName>
</protein>
<organism evidence="7 8">
    <name type="scientific">Paenibacillus xerothermodurans</name>
    <dbReference type="NCBI Taxonomy" id="1977292"/>
    <lineage>
        <taxon>Bacteria</taxon>
        <taxon>Bacillati</taxon>
        <taxon>Bacillota</taxon>
        <taxon>Bacilli</taxon>
        <taxon>Bacillales</taxon>
        <taxon>Paenibacillaceae</taxon>
        <taxon>Paenibacillus</taxon>
    </lineage>
</organism>
<dbReference type="InterPro" id="IPR027619">
    <property type="entry name" value="C-S_lyase_PatB-like"/>
</dbReference>
<dbReference type="OrthoDB" id="9802872at2"/>
<feature type="domain" description="Aminotransferase class I/classII large" evidence="6">
    <location>
        <begin position="38"/>
        <end position="377"/>
    </location>
</feature>
<dbReference type="Gene3D" id="3.90.1150.10">
    <property type="entry name" value="Aspartate Aminotransferase, domain 1"/>
    <property type="match status" value="1"/>
</dbReference>
<dbReference type="InterPro" id="IPR015422">
    <property type="entry name" value="PyrdxlP-dep_Trfase_small"/>
</dbReference>
<keyword evidence="7" id="KW-0808">Transferase</keyword>
<dbReference type="GO" id="GO:0008483">
    <property type="term" value="F:transaminase activity"/>
    <property type="evidence" value="ECO:0007669"/>
    <property type="project" value="UniProtKB-KW"/>
</dbReference>
<evidence type="ECO:0000256" key="3">
    <source>
        <dbReference type="ARBA" id="ARBA00022898"/>
    </source>
</evidence>
<comment type="cofactor">
    <cofactor evidence="1">
        <name>pyridoxal 5'-phosphate</name>
        <dbReference type="ChEBI" id="CHEBI:597326"/>
    </cofactor>
</comment>
<dbReference type="InterPro" id="IPR015424">
    <property type="entry name" value="PyrdxlP-dep_Trfase"/>
</dbReference>
<dbReference type="Gene3D" id="3.40.640.10">
    <property type="entry name" value="Type I PLP-dependent aspartate aminotransferase-like (Major domain)"/>
    <property type="match status" value="1"/>
</dbReference>
<evidence type="ECO:0000313" key="7">
    <source>
        <dbReference type="EMBL" id="PZE21693.1"/>
    </source>
</evidence>
<dbReference type="Proteomes" id="UP000214746">
    <property type="component" value="Unassembled WGS sequence"/>
</dbReference>
<dbReference type="InterPro" id="IPR004839">
    <property type="entry name" value="Aminotransferase_I/II_large"/>
</dbReference>
<dbReference type="GO" id="GO:0030170">
    <property type="term" value="F:pyridoxal phosphate binding"/>
    <property type="evidence" value="ECO:0007669"/>
    <property type="project" value="InterPro"/>
</dbReference>
<dbReference type="SUPFAM" id="SSF53383">
    <property type="entry name" value="PLP-dependent transferases"/>
    <property type="match status" value="1"/>
</dbReference>
<dbReference type="NCBIfam" id="TIGR04350">
    <property type="entry name" value="C_S_lyase_PatB"/>
    <property type="match status" value="1"/>
</dbReference>
<keyword evidence="3" id="KW-0663">Pyridoxal phosphate</keyword>
<reference evidence="7" key="1">
    <citation type="submission" date="2018-06" db="EMBL/GenBank/DDBJ databases">
        <title>Paenibacillus xerothermodurans sp. nov. an extremely dry heat resistant spore forming bacterium isolated from the soil of Cape Canaveral, Florida.</title>
        <authorList>
            <person name="Seuylemezian A."/>
            <person name="Kaur N."/>
            <person name="Patil P."/>
            <person name="Patil P."/>
            <person name="Mayilraj S."/>
            <person name="Vaishampayan P."/>
        </authorList>
    </citation>
    <scope>NUCLEOTIDE SEQUENCE [LARGE SCALE GENOMIC DNA]</scope>
    <source>
        <strain evidence="7">ATCC 27380</strain>
    </source>
</reference>
<dbReference type="AlphaFoldDB" id="A0A2W1NSD4"/>
<comment type="caution">
    <text evidence="7">The sequence shown here is derived from an EMBL/GenBank/DDBJ whole genome shotgun (WGS) entry which is preliminary data.</text>
</comment>
<evidence type="ECO:0000256" key="2">
    <source>
        <dbReference type="ARBA" id="ARBA00012224"/>
    </source>
</evidence>
<dbReference type="EC" id="4.4.1.13" evidence="2"/>
<evidence type="ECO:0000256" key="5">
    <source>
        <dbReference type="ARBA" id="ARBA00037974"/>
    </source>
</evidence>
<proteinExistence type="inferred from homology"/>
<evidence type="ECO:0000259" key="6">
    <source>
        <dbReference type="Pfam" id="PF00155"/>
    </source>
</evidence>
<dbReference type="CDD" id="cd00609">
    <property type="entry name" value="AAT_like"/>
    <property type="match status" value="1"/>
</dbReference>
<keyword evidence="8" id="KW-1185">Reference proteome</keyword>
<evidence type="ECO:0000256" key="1">
    <source>
        <dbReference type="ARBA" id="ARBA00001933"/>
    </source>
</evidence>
<sequence>MAFNFDELIDRRNTRSYKWDQGQQLFGAPDVLPMWVADMDFPSPPAVREILKRRADLGVYGYAIHTDSYFDAIVDWFRQRHNWEIQPSWITDSPSIVTSLSLAVELFSEPGAPVVIQSPVYYPFYDVIESNGRVVAKNPLLLRNGRFEMDYEHLESLFKSGARLLLLCSPHNPGGRVWDRDELIRLGELCLRYEVTVISDEIHCDLTFPGHRHVPFASLSPEIANVTVTCLAATKTFNLPGLHTSFIVASNASLKRKIERRLKTLSLHMAQHFAQDAVEAAYREGADWLDEMLEYVKGNLDYGIDYLQAHLPQVKPLRPEGTYLLWVDCRGLGLDIQGLKELMFHDAKVAFSEGSVFGTEGEGWLRINLACPRSIVEQGLRQFCDAAKRKLARA</sequence>
<dbReference type="Pfam" id="PF00155">
    <property type="entry name" value="Aminotran_1_2"/>
    <property type="match status" value="1"/>
</dbReference>
<accession>A0A2W1NSD4</accession>
<keyword evidence="7" id="KW-0032">Aminotransferase</keyword>